<dbReference type="InterPro" id="IPR029071">
    <property type="entry name" value="Ubiquitin-like_domsf"/>
</dbReference>
<comment type="caution">
    <text evidence="2">The sequence shown here is derived from an EMBL/GenBank/DDBJ whole genome shotgun (WGS) entry which is preliminary data.</text>
</comment>
<keyword evidence="3" id="KW-1185">Reference proteome</keyword>
<dbReference type="AlphaFoldDB" id="A0AAW1RDU4"/>
<organism evidence="2 3">
    <name type="scientific">Apatococcus lobatus</name>
    <dbReference type="NCBI Taxonomy" id="904363"/>
    <lineage>
        <taxon>Eukaryota</taxon>
        <taxon>Viridiplantae</taxon>
        <taxon>Chlorophyta</taxon>
        <taxon>core chlorophytes</taxon>
        <taxon>Trebouxiophyceae</taxon>
        <taxon>Chlorellales</taxon>
        <taxon>Chlorellaceae</taxon>
        <taxon>Apatococcus</taxon>
    </lineage>
</organism>
<evidence type="ECO:0000313" key="3">
    <source>
        <dbReference type="Proteomes" id="UP001438707"/>
    </source>
</evidence>
<dbReference type="Proteomes" id="UP001438707">
    <property type="component" value="Unassembled WGS sequence"/>
</dbReference>
<evidence type="ECO:0000313" key="2">
    <source>
        <dbReference type="EMBL" id="KAK9831794.1"/>
    </source>
</evidence>
<dbReference type="SUPFAM" id="SSF54236">
    <property type="entry name" value="Ubiquitin-like"/>
    <property type="match status" value="1"/>
</dbReference>
<protein>
    <recommendedName>
        <fullName evidence="4">Ubiquitin-like domain-containing protein</fullName>
    </recommendedName>
</protein>
<feature type="region of interest" description="Disordered" evidence="1">
    <location>
        <begin position="40"/>
        <end position="77"/>
    </location>
</feature>
<sequence length="77" mass="8258">MPRIRVKKPGGTTGRIEVPTSASFGELKLAVEKALNPPPGFQLSLNKQSPVQAKDNESVAAVDPNPQQQQHLYPAAL</sequence>
<proteinExistence type="predicted"/>
<evidence type="ECO:0008006" key="4">
    <source>
        <dbReference type="Google" id="ProtNLM"/>
    </source>
</evidence>
<reference evidence="2 3" key="1">
    <citation type="journal article" date="2024" name="Nat. Commun.">
        <title>Phylogenomics reveals the evolutionary origins of lichenization in chlorophyte algae.</title>
        <authorList>
            <person name="Puginier C."/>
            <person name="Libourel C."/>
            <person name="Otte J."/>
            <person name="Skaloud P."/>
            <person name="Haon M."/>
            <person name="Grisel S."/>
            <person name="Petersen M."/>
            <person name="Berrin J.G."/>
            <person name="Delaux P.M."/>
            <person name="Dal Grande F."/>
            <person name="Keller J."/>
        </authorList>
    </citation>
    <scope>NUCLEOTIDE SEQUENCE [LARGE SCALE GENOMIC DNA]</scope>
    <source>
        <strain evidence="2 3">SAG 2145</strain>
    </source>
</reference>
<name>A0AAW1RDU4_9CHLO</name>
<accession>A0AAW1RDU4</accession>
<evidence type="ECO:0000256" key="1">
    <source>
        <dbReference type="SAM" id="MobiDB-lite"/>
    </source>
</evidence>
<dbReference type="EMBL" id="JALJOS010000013">
    <property type="protein sequence ID" value="KAK9831794.1"/>
    <property type="molecule type" value="Genomic_DNA"/>
</dbReference>
<gene>
    <name evidence="2" type="ORF">WJX74_009448</name>
</gene>